<evidence type="ECO:0000256" key="5">
    <source>
        <dbReference type="ARBA" id="ARBA00022989"/>
    </source>
</evidence>
<evidence type="ECO:0000256" key="3">
    <source>
        <dbReference type="ARBA" id="ARBA00022475"/>
    </source>
</evidence>
<dbReference type="GO" id="GO:0005886">
    <property type="term" value="C:plasma membrane"/>
    <property type="evidence" value="ECO:0007669"/>
    <property type="project" value="UniProtKB-SubCell"/>
</dbReference>
<evidence type="ECO:0000313" key="11">
    <source>
        <dbReference type="Proteomes" id="UP000326912"/>
    </source>
</evidence>
<dbReference type="SUPFAM" id="SSF161098">
    <property type="entry name" value="MetI-like"/>
    <property type="match status" value="1"/>
</dbReference>
<name>A0A5J4KUP9_9CHLR</name>
<dbReference type="InterPro" id="IPR051393">
    <property type="entry name" value="ABC_transporter_permease"/>
</dbReference>
<feature type="transmembrane region" description="Helical" evidence="7">
    <location>
        <begin position="134"/>
        <end position="155"/>
    </location>
</feature>
<comment type="subcellular location">
    <subcellularLocation>
        <location evidence="1 7">Cell membrane</location>
        <topology evidence="1 7">Multi-pass membrane protein</topology>
    </subcellularLocation>
</comment>
<dbReference type="PROSITE" id="PS50928">
    <property type="entry name" value="ABC_TM1"/>
    <property type="match status" value="1"/>
</dbReference>
<proteinExistence type="inferred from homology"/>
<dbReference type="Gene3D" id="1.10.3720.10">
    <property type="entry name" value="MetI-like"/>
    <property type="match status" value="1"/>
</dbReference>
<dbReference type="EMBL" id="BKZW01000002">
    <property type="protein sequence ID" value="GER90251.1"/>
    <property type="molecule type" value="Genomic_DNA"/>
</dbReference>
<feature type="transmembrane region" description="Helical" evidence="7">
    <location>
        <begin position="228"/>
        <end position="250"/>
    </location>
</feature>
<dbReference type="Proteomes" id="UP000326912">
    <property type="component" value="Unassembled WGS sequence"/>
</dbReference>
<gene>
    <name evidence="10" type="ORF">KDW_44130</name>
</gene>
<reference evidence="10 11" key="1">
    <citation type="submission" date="2019-10" db="EMBL/GenBank/DDBJ databases">
        <title>Dictyobacter vulcani sp. nov., within the class Ktedonobacteria, isolated from soil of volcanic Mt. Zao.</title>
        <authorList>
            <person name="Zheng Y."/>
            <person name="Wang C.M."/>
            <person name="Sakai Y."/>
            <person name="Abe K."/>
            <person name="Yokota A."/>
            <person name="Yabe S."/>
        </authorList>
    </citation>
    <scope>NUCLEOTIDE SEQUENCE [LARGE SCALE GENOMIC DNA]</scope>
    <source>
        <strain evidence="10 11">W12</strain>
    </source>
</reference>
<accession>A0A5J4KUP9</accession>
<keyword evidence="2 7" id="KW-0813">Transport</keyword>
<comment type="caution">
    <text evidence="10">The sequence shown here is derived from an EMBL/GenBank/DDBJ whole genome shotgun (WGS) entry which is preliminary data.</text>
</comment>
<feature type="transmembrane region" description="Helical" evidence="7">
    <location>
        <begin position="102"/>
        <end position="122"/>
    </location>
</feature>
<dbReference type="Pfam" id="PF00528">
    <property type="entry name" value="BPD_transp_1"/>
    <property type="match status" value="1"/>
</dbReference>
<feature type="region of interest" description="Disordered" evidence="8">
    <location>
        <begin position="1"/>
        <end position="24"/>
    </location>
</feature>
<dbReference type="InterPro" id="IPR035906">
    <property type="entry name" value="MetI-like_sf"/>
</dbReference>
<evidence type="ECO:0000256" key="7">
    <source>
        <dbReference type="RuleBase" id="RU363032"/>
    </source>
</evidence>
<keyword evidence="5 7" id="KW-1133">Transmembrane helix</keyword>
<keyword evidence="6 7" id="KW-0472">Membrane</keyword>
<feature type="transmembrane region" description="Helical" evidence="7">
    <location>
        <begin position="290"/>
        <end position="314"/>
    </location>
</feature>
<keyword evidence="11" id="KW-1185">Reference proteome</keyword>
<sequence>MAMSVIDSSPAPVATPSPAPVSARPPLRRSNTFWRVLPLYLSVAPFYLLFAIFGLFPLCFSLYLAFHKWDGIGAMKYVGWNQFAYLLTDTYFWQAIVNTLEIWLLATLPMIGISVVLAFLLASPLVQRKGFYRVAFFLPHITSVVAIALVFGSLFSNQFGLLNALLTSLGLSRIAWLSQPWSMKIAIATMILWRSIGYHALIFMAGIQSIPVSLNEAARIDGAKSTQIFFHITLPLLRPIMLFTIVTSTISGMQVFTEPQVLLGNDGGPGRAGMTIVLYLYQQAFGSYHFGYGAAIGWGLFVVIVLFSLLNWLLVQRPGRRA</sequence>
<dbReference type="GO" id="GO:0055085">
    <property type="term" value="P:transmembrane transport"/>
    <property type="evidence" value="ECO:0007669"/>
    <property type="project" value="InterPro"/>
</dbReference>
<dbReference type="PANTHER" id="PTHR30193">
    <property type="entry name" value="ABC TRANSPORTER PERMEASE PROTEIN"/>
    <property type="match status" value="1"/>
</dbReference>
<feature type="domain" description="ABC transmembrane type-1" evidence="9">
    <location>
        <begin position="96"/>
        <end position="311"/>
    </location>
</feature>
<keyword evidence="3" id="KW-1003">Cell membrane</keyword>
<evidence type="ECO:0000256" key="6">
    <source>
        <dbReference type="ARBA" id="ARBA00023136"/>
    </source>
</evidence>
<comment type="similarity">
    <text evidence="7">Belongs to the binding-protein-dependent transport system permease family.</text>
</comment>
<dbReference type="PANTHER" id="PTHR30193:SF37">
    <property type="entry name" value="INNER MEMBRANE ABC TRANSPORTER PERMEASE PROTEIN YCJO"/>
    <property type="match status" value="1"/>
</dbReference>
<evidence type="ECO:0000256" key="4">
    <source>
        <dbReference type="ARBA" id="ARBA00022692"/>
    </source>
</evidence>
<keyword evidence="4 7" id="KW-0812">Transmembrane</keyword>
<evidence type="ECO:0000256" key="2">
    <source>
        <dbReference type="ARBA" id="ARBA00022448"/>
    </source>
</evidence>
<feature type="transmembrane region" description="Helical" evidence="7">
    <location>
        <begin position="78"/>
        <end position="96"/>
    </location>
</feature>
<dbReference type="InterPro" id="IPR000515">
    <property type="entry name" value="MetI-like"/>
</dbReference>
<dbReference type="AlphaFoldDB" id="A0A5J4KUP9"/>
<protein>
    <submittedName>
        <fullName evidence="10">Cytochrome c biogenesis protein</fullName>
    </submittedName>
</protein>
<evidence type="ECO:0000313" key="10">
    <source>
        <dbReference type="EMBL" id="GER90251.1"/>
    </source>
</evidence>
<dbReference type="CDD" id="cd06261">
    <property type="entry name" value="TM_PBP2"/>
    <property type="match status" value="1"/>
</dbReference>
<evidence type="ECO:0000259" key="9">
    <source>
        <dbReference type="PROSITE" id="PS50928"/>
    </source>
</evidence>
<feature type="transmembrane region" description="Helical" evidence="7">
    <location>
        <begin position="44"/>
        <end position="66"/>
    </location>
</feature>
<organism evidence="10 11">
    <name type="scientific">Dictyobacter vulcani</name>
    <dbReference type="NCBI Taxonomy" id="2607529"/>
    <lineage>
        <taxon>Bacteria</taxon>
        <taxon>Bacillati</taxon>
        <taxon>Chloroflexota</taxon>
        <taxon>Ktedonobacteria</taxon>
        <taxon>Ktedonobacterales</taxon>
        <taxon>Dictyobacteraceae</taxon>
        <taxon>Dictyobacter</taxon>
    </lineage>
</organism>
<evidence type="ECO:0000256" key="1">
    <source>
        <dbReference type="ARBA" id="ARBA00004651"/>
    </source>
</evidence>
<feature type="transmembrane region" description="Helical" evidence="7">
    <location>
        <begin position="185"/>
        <end position="207"/>
    </location>
</feature>
<evidence type="ECO:0000256" key="8">
    <source>
        <dbReference type="SAM" id="MobiDB-lite"/>
    </source>
</evidence>